<dbReference type="AlphaFoldDB" id="M1V689"/>
<dbReference type="GeneID" id="16996398"/>
<dbReference type="EMBL" id="AP006499">
    <property type="protein sequence ID" value="BAM81965.1"/>
    <property type="molecule type" value="Genomic_DNA"/>
</dbReference>
<dbReference type="Gramene" id="CMQ031CT">
    <property type="protein sequence ID" value="CMQ031CT"/>
    <property type="gene ID" value="CMQ031C"/>
</dbReference>
<reference evidence="1 2" key="1">
    <citation type="journal article" date="2004" name="Nature">
        <title>Genome sequence of the ultrasmall unicellular red alga Cyanidioschyzon merolae 10D.</title>
        <authorList>
            <person name="Matsuzaki M."/>
            <person name="Misumi O."/>
            <person name="Shin-i T."/>
            <person name="Maruyama S."/>
            <person name="Takahara M."/>
            <person name="Miyagishima S."/>
            <person name="Mori T."/>
            <person name="Nishida K."/>
            <person name="Yagisawa F."/>
            <person name="Nishida K."/>
            <person name="Yoshida Y."/>
            <person name="Nishimura Y."/>
            <person name="Nakao S."/>
            <person name="Kobayashi T."/>
            <person name="Momoyama Y."/>
            <person name="Higashiyama T."/>
            <person name="Minoda A."/>
            <person name="Sano M."/>
            <person name="Nomoto H."/>
            <person name="Oishi K."/>
            <person name="Hayashi H."/>
            <person name="Ohta F."/>
            <person name="Nishizaka S."/>
            <person name="Haga S."/>
            <person name="Miura S."/>
            <person name="Morishita T."/>
            <person name="Kabeya Y."/>
            <person name="Terasawa K."/>
            <person name="Suzuki Y."/>
            <person name="Ishii Y."/>
            <person name="Asakawa S."/>
            <person name="Takano H."/>
            <person name="Ohta N."/>
            <person name="Kuroiwa H."/>
            <person name="Tanaka K."/>
            <person name="Shimizu N."/>
            <person name="Sugano S."/>
            <person name="Sato N."/>
            <person name="Nozaki H."/>
            <person name="Ogasawara N."/>
            <person name="Kohara Y."/>
            <person name="Kuroiwa T."/>
        </authorList>
    </citation>
    <scope>NUCLEOTIDE SEQUENCE [LARGE SCALE GENOMIC DNA]</scope>
    <source>
        <strain evidence="1 2">10D</strain>
    </source>
</reference>
<keyword evidence="2" id="KW-1185">Reference proteome</keyword>
<dbReference type="Proteomes" id="UP000007014">
    <property type="component" value="Chromosome 17"/>
</dbReference>
<dbReference type="OrthoDB" id="10406516at2759"/>
<sequence>MAFVLCAAKYGNRSSRRRCMRRSLNALHTRLAVAAHLKKLRWSEFEDRAAYQPLPATWRGEFDSVSPLDEMSGGQVKPVKTQVFGQVYEEPVPLELRAEDDDAFRRFQALMLADRAAELEALQQRRAAYGDDAGVMSNMRIETIYAQPCVEYWRGRS</sequence>
<dbReference type="KEGG" id="cme:CYME_CMQ031C"/>
<evidence type="ECO:0000313" key="1">
    <source>
        <dbReference type="EMBL" id="BAM81965.1"/>
    </source>
</evidence>
<reference evidence="1 2" key="2">
    <citation type="journal article" date="2007" name="BMC Biol.">
        <title>A 100%-complete sequence reveals unusually simple genomic features in the hot-spring red alga Cyanidioschyzon merolae.</title>
        <authorList>
            <person name="Nozaki H."/>
            <person name="Takano H."/>
            <person name="Misumi O."/>
            <person name="Terasawa K."/>
            <person name="Matsuzaki M."/>
            <person name="Maruyama S."/>
            <person name="Nishida K."/>
            <person name="Yagisawa F."/>
            <person name="Yoshida Y."/>
            <person name="Fujiwara T."/>
            <person name="Takio S."/>
            <person name="Tamura K."/>
            <person name="Chung S.J."/>
            <person name="Nakamura S."/>
            <person name="Kuroiwa H."/>
            <person name="Tanaka K."/>
            <person name="Sato N."/>
            <person name="Kuroiwa T."/>
        </authorList>
    </citation>
    <scope>NUCLEOTIDE SEQUENCE [LARGE SCALE GENOMIC DNA]</scope>
    <source>
        <strain evidence="1 2">10D</strain>
    </source>
</reference>
<protein>
    <submittedName>
        <fullName evidence="1">Uncharacterized protein</fullName>
    </submittedName>
</protein>
<organism evidence="1 2">
    <name type="scientific">Cyanidioschyzon merolae (strain NIES-3377 / 10D)</name>
    <name type="common">Unicellular red alga</name>
    <dbReference type="NCBI Taxonomy" id="280699"/>
    <lineage>
        <taxon>Eukaryota</taxon>
        <taxon>Rhodophyta</taxon>
        <taxon>Bangiophyceae</taxon>
        <taxon>Cyanidiales</taxon>
        <taxon>Cyanidiaceae</taxon>
        <taxon>Cyanidioschyzon</taxon>
    </lineage>
</organism>
<dbReference type="RefSeq" id="XP_005538001.1">
    <property type="nucleotide sequence ID" value="XM_005537944.1"/>
</dbReference>
<dbReference type="HOGENOM" id="CLU_1680423_0_0_1"/>
<evidence type="ECO:0000313" key="2">
    <source>
        <dbReference type="Proteomes" id="UP000007014"/>
    </source>
</evidence>
<accession>M1V689</accession>
<proteinExistence type="predicted"/>
<gene>
    <name evidence="1" type="ORF">CYME_CMQ031C</name>
</gene>
<name>M1V689_CYAM1</name>